<dbReference type="AlphaFoldDB" id="A0A7I7L7W7"/>
<dbReference type="Proteomes" id="UP000467164">
    <property type="component" value="Chromosome"/>
</dbReference>
<feature type="region of interest" description="Disordered" evidence="1">
    <location>
        <begin position="1"/>
        <end position="24"/>
    </location>
</feature>
<keyword evidence="3" id="KW-1185">Reference proteome</keyword>
<dbReference type="RefSeq" id="WP_198966569.1">
    <property type="nucleotide sequence ID" value="NZ_AP022572.1"/>
</dbReference>
<name>A0A7I7L7W7_9MYCO</name>
<protein>
    <submittedName>
        <fullName evidence="2">Uncharacterized protein</fullName>
    </submittedName>
</protein>
<gene>
    <name evidence="2" type="ORF">MSHO_06980</name>
</gene>
<dbReference type="EMBL" id="AP022572">
    <property type="protein sequence ID" value="BBX55353.1"/>
    <property type="molecule type" value="Genomic_DNA"/>
</dbReference>
<evidence type="ECO:0000256" key="1">
    <source>
        <dbReference type="SAM" id="MobiDB-lite"/>
    </source>
</evidence>
<reference evidence="2 3" key="1">
    <citation type="journal article" date="2019" name="Emerg. Microbes Infect.">
        <title>Comprehensive subspecies identification of 175 nontuberculous mycobacteria species based on 7547 genomic profiles.</title>
        <authorList>
            <person name="Matsumoto Y."/>
            <person name="Kinjo T."/>
            <person name="Motooka D."/>
            <person name="Nabeya D."/>
            <person name="Jung N."/>
            <person name="Uechi K."/>
            <person name="Horii T."/>
            <person name="Iida T."/>
            <person name="Fujita J."/>
            <person name="Nakamura S."/>
        </authorList>
    </citation>
    <scope>NUCLEOTIDE SEQUENCE [LARGE SCALE GENOMIC DNA]</scope>
    <source>
        <strain evidence="2 3">JCM 12657</strain>
    </source>
</reference>
<accession>A0A7I7L7W7</accession>
<evidence type="ECO:0000313" key="2">
    <source>
        <dbReference type="EMBL" id="BBX55353.1"/>
    </source>
</evidence>
<evidence type="ECO:0000313" key="3">
    <source>
        <dbReference type="Proteomes" id="UP000467164"/>
    </source>
</evidence>
<proteinExistence type="predicted"/>
<dbReference type="KEGG" id="msho:MSHO_06980"/>
<sequence length="111" mass="10584">MAAQDVVAGLAEDGHSAGGDQDEYWGVGVGASDAEVVQAAGVVQGEFAELVDGVMADAEVCLWLAGGAGFGACLVGLFGGDGAGVGAVGSLGVLDGAEGVEQGLQFVRGGG</sequence>
<organism evidence="2 3">
    <name type="scientific">Mycobacterium shottsii</name>
    <dbReference type="NCBI Taxonomy" id="133549"/>
    <lineage>
        <taxon>Bacteria</taxon>
        <taxon>Bacillati</taxon>
        <taxon>Actinomycetota</taxon>
        <taxon>Actinomycetes</taxon>
        <taxon>Mycobacteriales</taxon>
        <taxon>Mycobacteriaceae</taxon>
        <taxon>Mycobacterium</taxon>
        <taxon>Mycobacterium ulcerans group</taxon>
    </lineage>
</organism>